<evidence type="ECO:0000313" key="2">
    <source>
        <dbReference type="EMBL" id="MQW04467.1"/>
    </source>
</evidence>
<gene>
    <name evidence="2" type="ORF">GHK45_11900</name>
</gene>
<sequence>MRLPGLSLSEKVPAAKDKPAKLAQKDRDARWTVKYSKVNATDENAVIWRDQAV</sequence>
<accession>A0A6A7ZRN4</accession>
<dbReference type="AlphaFoldDB" id="A0A6A7ZRN4"/>
<name>A0A6A7ZRN4_RHIML</name>
<dbReference type="EMBL" id="WISP01000089">
    <property type="protein sequence ID" value="MQW04467.1"/>
    <property type="molecule type" value="Genomic_DNA"/>
</dbReference>
<organism evidence="2">
    <name type="scientific">Rhizobium meliloti</name>
    <name type="common">Ensifer meliloti</name>
    <name type="synonym">Sinorhizobium meliloti</name>
    <dbReference type="NCBI Taxonomy" id="382"/>
    <lineage>
        <taxon>Bacteria</taxon>
        <taxon>Pseudomonadati</taxon>
        <taxon>Pseudomonadota</taxon>
        <taxon>Alphaproteobacteria</taxon>
        <taxon>Hyphomicrobiales</taxon>
        <taxon>Rhizobiaceae</taxon>
        <taxon>Sinorhizobium/Ensifer group</taxon>
        <taxon>Sinorhizobium</taxon>
    </lineage>
</organism>
<reference evidence="2" key="1">
    <citation type="journal article" date="2013" name="Genome Biol.">
        <title>Comparative genomics of the core and accessory genomes of 48 Sinorhizobium strains comprising five genospecies.</title>
        <authorList>
            <person name="Sugawara M."/>
            <person name="Epstein B."/>
            <person name="Badgley B.D."/>
            <person name="Unno T."/>
            <person name="Xu L."/>
            <person name="Reese J."/>
            <person name="Gyaneshwar P."/>
            <person name="Denny R."/>
            <person name="Mudge J."/>
            <person name="Bharti A.K."/>
            <person name="Farmer A.D."/>
            <person name="May G.D."/>
            <person name="Woodward J.E."/>
            <person name="Medigue C."/>
            <person name="Vallenet D."/>
            <person name="Lajus A."/>
            <person name="Rouy Z."/>
            <person name="Martinez-Vaz B."/>
            <person name="Tiffin P."/>
            <person name="Young N.D."/>
            <person name="Sadowsky M.J."/>
        </authorList>
    </citation>
    <scope>NUCLEOTIDE SEQUENCE</scope>
    <source>
        <strain evidence="2">M30</strain>
    </source>
</reference>
<comment type="caution">
    <text evidence="2">The sequence shown here is derived from an EMBL/GenBank/DDBJ whole genome shotgun (WGS) entry which is preliminary data.</text>
</comment>
<dbReference type="RefSeq" id="WP_010967386.1">
    <property type="nucleotide sequence ID" value="NZ_BJNJ01000216.1"/>
</dbReference>
<feature type="region of interest" description="Disordered" evidence="1">
    <location>
        <begin position="1"/>
        <end position="25"/>
    </location>
</feature>
<proteinExistence type="predicted"/>
<feature type="compositionally biased region" description="Basic and acidic residues" evidence="1">
    <location>
        <begin position="13"/>
        <end position="25"/>
    </location>
</feature>
<evidence type="ECO:0000256" key="1">
    <source>
        <dbReference type="SAM" id="MobiDB-lite"/>
    </source>
</evidence>
<protein>
    <submittedName>
        <fullName evidence="2">Uncharacterized protein</fullName>
    </submittedName>
</protein>